<keyword evidence="2" id="KW-0732">Signal</keyword>
<feature type="region of interest" description="Disordered" evidence="1">
    <location>
        <begin position="32"/>
        <end position="51"/>
    </location>
</feature>
<evidence type="ECO:0000256" key="1">
    <source>
        <dbReference type="SAM" id="MobiDB-lite"/>
    </source>
</evidence>
<accession>A0AAN7EXH3</accession>
<evidence type="ECO:0008006" key="5">
    <source>
        <dbReference type="Google" id="ProtNLM"/>
    </source>
</evidence>
<evidence type="ECO:0000313" key="4">
    <source>
        <dbReference type="Proteomes" id="UP001324115"/>
    </source>
</evidence>
<keyword evidence="4" id="KW-1185">Reference proteome</keyword>
<protein>
    <recommendedName>
        <fullName evidence="5">Lipoprotein</fullName>
    </recommendedName>
</protein>
<proteinExistence type="predicted"/>
<dbReference type="AlphaFoldDB" id="A0AAN7EXH3"/>
<feature type="chain" id="PRO_5042978793" description="Lipoprotein" evidence="2">
    <location>
        <begin position="30"/>
        <end position="51"/>
    </location>
</feature>
<evidence type="ECO:0000256" key="2">
    <source>
        <dbReference type="SAM" id="SignalP"/>
    </source>
</evidence>
<organism evidence="3 4">
    <name type="scientific">Quercus rubra</name>
    <name type="common">Northern red oak</name>
    <name type="synonym">Quercus borealis</name>
    <dbReference type="NCBI Taxonomy" id="3512"/>
    <lineage>
        <taxon>Eukaryota</taxon>
        <taxon>Viridiplantae</taxon>
        <taxon>Streptophyta</taxon>
        <taxon>Embryophyta</taxon>
        <taxon>Tracheophyta</taxon>
        <taxon>Spermatophyta</taxon>
        <taxon>Magnoliopsida</taxon>
        <taxon>eudicotyledons</taxon>
        <taxon>Gunneridae</taxon>
        <taxon>Pentapetalae</taxon>
        <taxon>rosids</taxon>
        <taxon>fabids</taxon>
        <taxon>Fagales</taxon>
        <taxon>Fagaceae</taxon>
        <taxon>Quercus</taxon>
    </lineage>
</organism>
<sequence length="51" mass="5406">MKNYMNWAQALASAWGFMLLLGLMCCCLSIKPRQQGDTSSGNGSCSCDGGV</sequence>
<feature type="signal peptide" evidence="2">
    <location>
        <begin position="1"/>
        <end position="29"/>
    </location>
</feature>
<reference evidence="3 4" key="1">
    <citation type="journal article" date="2023" name="G3 (Bethesda)">
        <title>A haplotype-resolved chromosome-scale genome for Quercus rubra L. provides insights into the genetics of adaptive traits for red oak species.</title>
        <authorList>
            <person name="Kapoor B."/>
            <person name="Jenkins J."/>
            <person name="Schmutz J."/>
            <person name="Zhebentyayeva T."/>
            <person name="Kuelheim C."/>
            <person name="Coggeshall M."/>
            <person name="Heim C."/>
            <person name="Lasky J.R."/>
            <person name="Leites L."/>
            <person name="Islam-Faridi N."/>
            <person name="Romero-Severson J."/>
            <person name="DeLeo V.L."/>
            <person name="Lucas S.M."/>
            <person name="Lazic D."/>
            <person name="Gailing O."/>
            <person name="Carlson J."/>
            <person name="Staton M."/>
        </authorList>
    </citation>
    <scope>NUCLEOTIDE SEQUENCE [LARGE SCALE GENOMIC DNA]</scope>
    <source>
        <strain evidence="3">Pseudo-F2</strain>
    </source>
</reference>
<gene>
    <name evidence="3" type="ORF">RGQ29_025265</name>
</gene>
<dbReference type="EMBL" id="JAXUIC010000007">
    <property type="protein sequence ID" value="KAK4582031.1"/>
    <property type="molecule type" value="Genomic_DNA"/>
</dbReference>
<name>A0AAN7EXH3_QUERU</name>
<evidence type="ECO:0000313" key="3">
    <source>
        <dbReference type="EMBL" id="KAK4582031.1"/>
    </source>
</evidence>
<feature type="compositionally biased region" description="Low complexity" evidence="1">
    <location>
        <begin position="36"/>
        <end position="51"/>
    </location>
</feature>
<dbReference type="Proteomes" id="UP001324115">
    <property type="component" value="Unassembled WGS sequence"/>
</dbReference>
<comment type="caution">
    <text evidence="3">The sequence shown here is derived from an EMBL/GenBank/DDBJ whole genome shotgun (WGS) entry which is preliminary data.</text>
</comment>